<evidence type="ECO:0000259" key="1">
    <source>
        <dbReference type="Pfam" id="PF00561"/>
    </source>
</evidence>
<name>A0ABU1J362_9BACL</name>
<proteinExistence type="predicted"/>
<dbReference type="InterPro" id="IPR050266">
    <property type="entry name" value="AB_hydrolase_sf"/>
</dbReference>
<feature type="domain" description="AB hydrolase-1" evidence="1">
    <location>
        <begin position="68"/>
        <end position="188"/>
    </location>
</feature>
<protein>
    <submittedName>
        <fullName evidence="2">Pimeloyl-ACP methyl ester carboxylesterase</fullName>
    </submittedName>
</protein>
<reference evidence="2 3" key="1">
    <citation type="submission" date="2023-07" db="EMBL/GenBank/DDBJ databases">
        <title>Genomic Encyclopedia of Type Strains, Phase IV (KMG-IV): sequencing the most valuable type-strain genomes for metagenomic binning, comparative biology and taxonomic classification.</title>
        <authorList>
            <person name="Goeker M."/>
        </authorList>
    </citation>
    <scope>NUCLEOTIDE SEQUENCE [LARGE SCALE GENOMIC DNA]</scope>
    <source>
        <strain evidence="2 3">DSM 22170</strain>
    </source>
</reference>
<dbReference type="PANTHER" id="PTHR43798">
    <property type="entry name" value="MONOACYLGLYCEROL LIPASE"/>
    <property type="match status" value="1"/>
</dbReference>
<dbReference type="Gene3D" id="3.40.50.1820">
    <property type="entry name" value="alpha/beta hydrolase"/>
    <property type="match status" value="1"/>
</dbReference>
<organism evidence="2 3">
    <name type="scientific">Paenibacillus hunanensis</name>
    <dbReference type="NCBI Taxonomy" id="539262"/>
    <lineage>
        <taxon>Bacteria</taxon>
        <taxon>Bacillati</taxon>
        <taxon>Bacillota</taxon>
        <taxon>Bacilli</taxon>
        <taxon>Bacillales</taxon>
        <taxon>Paenibacillaceae</taxon>
        <taxon>Paenibacillus</taxon>
    </lineage>
</organism>
<gene>
    <name evidence="2" type="ORF">JOC58_003817</name>
</gene>
<comment type="caution">
    <text evidence="2">The sequence shown here is derived from an EMBL/GenBank/DDBJ whole genome shotgun (WGS) entry which is preliminary data.</text>
</comment>
<keyword evidence="3" id="KW-1185">Reference proteome</keyword>
<dbReference type="InterPro" id="IPR029058">
    <property type="entry name" value="AB_hydrolase_fold"/>
</dbReference>
<evidence type="ECO:0000313" key="3">
    <source>
        <dbReference type="Proteomes" id="UP001185028"/>
    </source>
</evidence>
<evidence type="ECO:0000313" key="2">
    <source>
        <dbReference type="EMBL" id="MDR6245901.1"/>
    </source>
</evidence>
<dbReference type="SUPFAM" id="SSF53474">
    <property type="entry name" value="alpha/beta-Hydrolases"/>
    <property type="match status" value="1"/>
</dbReference>
<dbReference type="Pfam" id="PF00561">
    <property type="entry name" value="Abhydrolase_1"/>
    <property type="match status" value="1"/>
</dbReference>
<dbReference type="Proteomes" id="UP001185028">
    <property type="component" value="Unassembled WGS sequence"/>
</dbReference>
<accession>A0ABU1J362</accession>
<dbReference type="PANTHER" id="PTHR43798:SF33">
    <property type="entry name" value="HYDROLASE, PUTATIVE (AFU_ORTHOLOGUE AFUA_2G14860)-RELATED"/>
    <property type="match status" value="1"/>
</dbReference>
<sequence length="319" mass="35594">MKLKKLLKFMLIAVATVLLLIVLFVATVYTVNVVASNSEKKEIQSYGQAVTVEGKRMNVLIQGSGEQTIVLLPGFATASPALDFKPLIAQLSPHYRVVVVEPFGYGLSDVTDKPRTVDNITNELHEALSQLKINKYILMGHSIAGIYGLDYVNKYPNEVTAFAGIDTSVPTQPTEVMDTQSLSFLEQSGFYRLIVKMNPAQIMTPPSVDEPTQEQIKMITLQNMMNADIQSEAQLLPKNFESVQGLQFPKNLPVIFFLVKDDPEIKNWLPLHEEQIANSTHAEIVPLNGTHYLHYTQSKTIAEDLRSFLESNNSKKQAN</sequence>
<dbReference type="EMBL" id="JAVDQH010000019">
    <property type="protein sequence ID" value="MDR6245901.1"/>
    <property type="molecule type" value="Genomic_DNA"/>
</dbReference>
<dbReference type="InterPro" id="IPR000073">
    <property type="entry name" value="AB_hydrolase_1"/>
</dbReference>